<evidence type="ECO:0000313" key="4">
    <source>
        <dbReference type="Proteomes" id="UP000245768"/>
    </source>
</evidence>
<evidence type="ECO:0000313" key="3">
    <source>
        <dbReference type="EMBL" id="PWN90528.1"/>
    </source>
</evidence>
<keyword evidence="2" id="KW-0732">Signal</keyword>
<evidence type="ECO:0000256" key="2">
    <source>
        <dbReference type="SAM" id="SignalP"/>
    </source>
</evidence>
<dbReference type="InParanoid" id="A0A316YPE4"/>
<dbReference type="AlphaFoldDB" id="A0A316YPE4"/>
<evidence type="ECO:0008006" key="5">
    <source>
        <dbReference type="Google" id="ProtNLM"/>
    </source>
</evidence>
<name>A0A316YPE4_9BASI</name>
<dbReference type="RefSeq" id="XP_025377726.1">
    <property type="nucleotide sequence ID" value="XM_025524439.1"/>
</dbReference>
<dbReference type="EMBL" id="KZ819636">
    <property type="protein sequence ID" value="PWN90528.1"/>
    <property type="molecule type" value="Genomic_DNA"/>
</dbReference>
<feature type="region of interest" description="Disordered" evidence="1">
    <location>
        <begin position="156"/>
        <end position="233"/>
    </location>
</feature>
<proteinExistence type="predicted"/>
<accession>A0A316YPE4</accession>
<evidence type="ECO:0000256" key="1">
    <source>
        <dbReference type="SAM" id="MobiDB-lite"/>
    </source>
</evidence>
<organism evidence="3 4">
    <name type="scientific">Acaromyces ingoldii</name>
    <dbReference type="NCBI Taxonomy" id="215250"/>
    <lineage>
        <taxon>Eukaryota</taxon>
        <taxon>Fungi</taxon>
        <taxon>Dikarya</taxon>
        <taxon>Basidiomycota</taxon>
        <taxon>Ustilaginomycotina</taxon>
        <taxon>Exobasidiomycetes</taxon>
        <taxon>Exobasidiales</taxon>
        <taxon>Cryptobasidiaceae</taxon>
        <taxon>Acaromyces</taxon>
    </lineage>
</organism>
<keyword evidence="4" id="KW-1185">Reference proteome</keyword>
<dbReference type="GeneID" id="37046355"/>
<sequence>MKSRNAFLACLSLALGAAFLALTLAAPVEIPRTASYDGGASLPTSNLAKDAQHASSVSEELMIADEDVLLSRAVVADFVGKREQRQSTETLVERSEAEDTLSSCAKKHNEECQQDMKQGNGLKPSKQIADGVVFQRRMDQKGQKYDHNQGFKLSPYAEERHTGTELTLTNDGPSDELWEEHRKSLPPPPGFTGLDEKAKKAATVSPGRHPPTRNHPQQSSPTFLAPPEPVHMSAHSVPVSELPRYGASAPPTPAKSDYTSSEFWHPRPSLIDCSNLIQNVKKPFIGLANCIQAPGLSGISQAHETSPDDSDGNV</sequence>
<dbReference type="Proteomes" id="UP000245768">
    <property type="component" value="Unassembled WGS sequence"/>
</dbReference>
<feature type="signal peptide" evidence="2">
    <location>
        <begin position="1"/>
        <end position="25"/>
    </location>
</feature>
<gene>
    <name evidence="3" type="ORF">FA10DRAFT_294148</name>
</gene>
<reference evidence="3 4" key="1">
    <citation type="journal article" date="2018" name="Mol. Biol. Evol.">
        <title>Broad Genomic Sampling Reveals a Smut Pathogenic Ancestry of the Fungal Clade Ustilaginomycotina.</title>
        <authorList>
            <person name="Kijpornyongpan T."/>
            <person name="Mondo S.J."/>
            <person name="Barry K."/>
            <person name="Sandor L."/>
            <person name="Lee J."/>
            <person name="Lipzen A."/>
            <person name="Pangilinan J."/>
            <person name="LaButti K."/>
            <person name="Hainaut M."/>
            <person name="Henrissat B."/>
            <person name="Grigoriev I.V."/>
            <person name="Spatafora J.W."/>
            <person name="Aime M.C."/>
        </authorList>
    </citation>
    <scope>NUCLEOTIDE SEQUENCE [LARGE SCALE GENOMIC DNA]</scope>
    <source>
        <strain evidence="3 4">MCA 4198</strain>
    </source>
</reference>
<protein>
    <recommendedName>
        <fullName evidence="5">Transmembrane protein</fullName>
    </recommendedName>
</protein>
<feature type="chain" id="PRO_5016308465" description="Transmembrane protein" evidence="2">
    <location>
        <begin position="26"/>
        <end position="314"/>
    </location>
</feature>